<reference evidence="10" key="2">
    <citation type="submission" date="2012-08" db="EMBL/GenBank/DDBJ databases">
        <title>Genome sequence of Kazachstania naganishii.</title>
        <authorList>
            <person name="Gordon J.L."/>
            <person name="Armisen D."/>
            <person name="Proux-Wera E."/>
            <person name="OhEigeartaigh S.S."/>
            <person name="Byrne K.P."/>
            <person name="Wolfe K.H."/>
        </authorList>
    </citation>
    <scope>NUCLEOTIDE SEQUENCE [LARGE SCALE GENOMIC DNA]</scope>
    <source>
        <strain evidence="10">ATCC MYA-139 / BCRC 22969 / CBS 8797 / CCRC 22969 / KCTC 17520 / NBRC 10181 / NCYC 3082</strain>
    </source>
</reference>
<feature type="region of interest" description="Disordered" evidence="7">
    <location>
        <begin position="841"/>
        <end position="886"/>
    </location>
</feature>
<gene>
    <name evidence="9" type="primary">KNAG0B01780</name>
    <name evidence="9" type="ordered locus">KNAG_0B01780</name>
</gene>
<dbReference type="HOGENOM" id="CLU_002516_0_0_1"/>
<dbReference type="InterPro" id="IPR017441">
    <property type="entry name" value="Protein_kinase_ATP_BS"/>
</dbReference>
<dbReference type="PROSITE" id="PS50011">
    <property type="entry name" value="PROTEIN_KINASE_DOM"/>
    <property type="match status" value="1"/>
</dbReference>
<dbReference type="GO" id="GO:0005524">
    <property type="term" value="F:ATP binding"/>
    <property type="evidence" value="ECO:0007669"/>
    <property type="project" value="UniProtKB-UniRule"/>
</dbReference>
<proteinExistence type="inferred from homology"/>
<feature type="compositionally biased region" description="Low complexity" evidence="7">
    <location>
        <begin position="527"/>
        <end position="547"/>
    </location>
</feature>
<feature type="compositionally biased region" description="Polar residues" evidence="7">
    <location>
        <begin position="380"/>
        <end position="400"/>
    </location>
</feature>
<feature type="region of interest" description="Disordered" evidence="7">
    <location>
        <begin position="322"/>
        <end position="484"/>
    </location>
</feature>
<feature type="compositionally biased region" description="Low complexity" evidence="7">
    <location>
        <begin position="271"/>
        <end position="282"/>
    </location>
</feature>
<reference evidence="9 10" key="1">
    <citation type="journal article" date="2011" name="Proc. Natl. Acad. Sci. U.S.A.">
        <title>Evolutionary erosion of yeast sex chromosomes by mating-type switching accidents.</title>
        <authorList>
            <person name="Gordon J.L."/>
            <person name="Armisen D."/>
            <person name="Proux-Wera E."/>
            <person name="Oheigeartaigh S.S."/>
            <person name="Byrne K.P."/>
            <person name="Wolfe K.H."/>
        </authorList>
    </citation>
    <scope>NUCLEOTIDE SEQUENCE [LARGE SCALE GENOMIC DNA]</scope>
    <source>
        <strain evidence="10">ATCC MYA-139 / BCRC 22969 / CBS 8797 / CCRC 22969 / KCTC 17520 / NBRC 10181 / NCYC 3082</strain>
    </source>
</reference>
<keyword evidence="3 6" id="KW-0547">Nucleotide-binding</keyword>
<evidence type="ECO:0000256" key="1">
    <source>
        <dbReference type="ARBA" id="ARBA00006529"/>
    </source>
</evidence>
<feature type="compositionally biased region" description="Polar residues" evidence="7">
    <location>
        <begin position="338"/>
        <end position="352"/>
    </location>
</feature>
<evidence type="ECO:0000256" key="7">
    <source>
        <dbReference type="SAM" id="MobiDB-lite"/>
    </source>
</evidence>
<accession>J7S4K1</accession>
<dbReference type="PANTHER" id="PTHR48016:SF48">
    <property type="entry name" value="SERINE_THREONINE-PROTEIN KINASE BCK1_SLK1_SSP31"/>
    <property type="match status" value="1"/>
</dbReference>
<keyword evidence="10" id="KW-1185">Reference proteome</keyword>
<dbReference type="GO" id="GO:0060237">
    <property type="term" value="P:regulation of fungal-type cell wall organization"/>
    <property type="evidence" value="ECO:0007669"/>
    <property type="project" value="EnsemblFungi"/>
</dbReference>
<dbReference type="InterPro" id="IPR011009">
    <property type="entry name" value="Kinase-like_dom_sf"/>
</dbReference>
<evidence type="ECO:0000256" key="6">
    <source>
        <dbReference type="PROSITE-ProRule" id="PRU10141"/>
    </source>
</evidence>
<dbReference type="PROSITE" id="PS00107">
    <property type="entry name" value="PROTEIN_KINASE_ATP"/>
    <property type="match status" value="1"/>
</dbReference>
<dbReference type="OMA" id="PVHSDAM"/>
<feature type="region of interest" description="Disordered" evidence="7">
    <location>
        <begin position="970"/>
        <end position="990"/>
    </location>
</feature>
<dbReference type="Pfam" id="PF00069">
    <property type="entry name" value="Pkinase"/>
    <property type="match status" value="1"/>
</dbReference>
<dbReference type="GO" id="GO:0010447">
    <property type="term" value="P:response to acidic pH"/>
    <property type="evidence" value="ECO:0007669"/>
    <property type="project" value="EnsemblFungi"/>
</dbReference>
<feature type="region of interest" description="Disordered" evidence="7">
    <location>
        <begin position="1081"/>
        <end position="1140"/>
    </location>
</feature>
<comment type="similarity">
    <text evidence="1">Belongs to the protein kinase superfamily. STE Ser/Thr protein kinase family. MAP kinase kinase kinase subfamily.</text>
</comment>
<dbReference type="GeneID" id="34524271"/>
<feature type="compositionally biased region" description="Polar residues" evidence="7">
    <location>
        <begin position="740"/>
        <end position="792"/>
    </location>
</feature>
<feature type="compositionally biased region" description="Polar residues" evidence="7">
    <location>
        <begin position="410"/>
        <end position="419"/>
    </location>
</feature>
<organism evidence="9 10">
    <name type="scientific">Huiozyma naganishii (strain ATCC MYA-139 / BCRC 22969 / CBS 8797 / KCTC 17520 / NBRC 10181 / NCYC 3082 / Yp74L-3)</name>
    <name type="common">Yeast</name>
    <name type="synonym">Kazachstania naganishii</name>
    <dbReference type="NCBI Taxonomy" id="1071383"/>
    <lineage>
        <taxon>Eukaryota</taxon>
        <taxon>Fungi</taxon>
        <taxon>Dikarya</taxon>
        <taxon>Ascomycota</taxon>
        <taxon>Saccharomycotina</taxon>
        <taxon>Saccharomycetes</taxon>
        <taxon>Saccharomycetales</taxon>
        <taxon>Saccharomycetaceae</taxon>
        <taxon>Huiozyma</taxon>
    </lineage>
</organism>
<dbReference type="eggNOG" id="KOG0198">
    <property type="taxonomic scope" value="Eukaryota"/>
</dbReference>
<feature type="compositionally biased region" description="Low complexity" evidence="7">
    <location>
        <begin position="223"/>
        <end position="234"/>
    </location>
</feature>
<dbReference type="GO" id="GO:0030968">
    <property type="term" value="P:endoplasmic reticulum unfolded protein response"/>
    <property type="evidence" value="ECO:0007669"/>
    <property type="project" value="EnsemblFungi"/>
</dbReference>
<feature type="compositionally biased region" description="Basic and acidic residues" evidence="7">
    <location>
        <begin position="1112"/>
        <end position="1135"/>
    </location>
</feature>
<keyword evidence="5 6" id="KW-0067">ATP-binding</keyword>
<feature type="compositionally biased region" description="Polar residues" evidence="7">
    <location>
        <begin position="1100"/>
        <end position="1111"/>
    </location>
</feature>
<dbReference type="InterPro" id="IPR000719">
    <property type="entry name" value="Prot_kinase_dom"/>
</dbReference>
<dbReference type="OrthoDB" id="266718at2759"/>
<evidence type="ECO:0000313" key="9">
    <source>
        <dbReference type="EMBL" id="CCK68621.1"/>
    </source>
</evidence>
<feature type="compositionally biased region" description="Polar residues" evidence="7">
    <location>
        <begin position="931"/>
        <end position="943"/>
    </location>
</feature>
<dbReference type="RefSeq" id="XP_022462867.1">
    <property type="nucleotide sequence ID" value="XM_022611461.1"/>
</dbReference>
<feature type="region of interest" description="Disordered" evidence="7">
    <location>
        <begin position="204"/>
        <end position="286"/>
    </location>
</feature>
<feature type="binding site" evidence="6">
    <location>
        <position position="1304"/>
    </location>
    <ligand>
        <name>ATP</name>
        <dbReference type="ChEBI" id="CHEBI:30616"/>
    </ligand>
</feature>
<feature type="compositionally biased region" description="Low complexity" evidence="7">
    <location>
        <begin position="322"/>
        <end position="333"/>
    </location>
</feature>
<dbReference type="Proteomes" id="UP000006310">
    <property type="component" value="Chromosome 2"/>
</dbReference>
<dbReference type="InterPro" id="IPR050538">
    <property type="entry name" value="MAP_kinase_kinase_kinase"/>
</dbReference>
<feature type="compositionally biased region" description="Acidic residues" evidence="7">
    <location>
        <begin position="1082"/>
        <end position="1091"/>
    </location>
</feature>
<dbReference type="EMBL" id="HE978315">
    <property type="protein sequence ID" value="CCK68621.1"/>
    <property type="molecule type" value="Genomic_DNA"/>
</dbReference>
<dbReference type="InterPro" id="IPR008271">
    <property type="entry name" value="Ser/Thr_kinase_AS"/>
</dbReference>
<dbReference type="SUPFAM" id="SSF56112">
    <property type="entry name" value="Protein kinase-like (PK-like)"/>
    <property type="match status" value="1"/>
</dbReference>
<dbReference type="GO" id="GO:0000425">
    <property type="term" value="P:pexophagy"/>
    <property type="evidence" value="ECO:0007669"/>
    <property type="project" value="EnsemblFungi"/>
</dbReference>
<evidence type="ECO:0000256" key="5">
    <source>
        <dbReference type="ARBA" id="ARBA00022840"/>
    </source>
</evidence>
<feature type="compositionally biased region" description="Polar residues" evidence="7">
    <location>
        <begin position="500"/>
        <end position="526"/>
    </location>
</feature>
<evidence type="ECO:0000259" key="8">
    <source>
        <dbReference type="PROSITE" id="PS50011"/>
    </source>
</evidence>
<dbReference type="KEGG" id="kng:KNAG_0B01780"/>
<feature type="region of interest" description="Disordered" evidence="7">
    <location>
        <begin position="498"/>
        <end position="629"/>
    </location>
</feature>
<dbReference type="FunFam" id="1.10.510.10:FF:000182">
    <property type="entry name" value="MAP kinase kinase kinase mkh1"/>
    <property type="match status" value="1"/>
</dbReference>
<dbReference type="GO" id="GO:0004709">
    <property type="term" value="F:MAP kinase kinase kinase activity"/>
    <property type="evidence" value="ECO:0007669"/>
    <property type="project" value="EnsemblFungi"/>
</dbReference>
<dbReference type="InterPro" id="IPR013761">
    <property type="entry name" value="SAM/pointed_sf"/>
</dbReference>
<dbReference type="SMART" id="SM00220">
    <property type="entry name" value="S_TKc"/>
    <property type="match status" value="1"/>
</dbReference>
<feature type="compositionally biased region" description="Basic and acidic residues" evidence="7">
    <location>
        <begin position="794"/>
        <end position="804"/>
    </location>
</feature>
<evidence type="ECO:0000256" key="3">
    <source>
        <dbReference type="ARBA" id="ARBA00022741"/>
    </source>
</evidence>
<evidence type="ECO:0000256" key="2">
    <source>
        <dbReference type="ARBA" id="ARBA00022679"/>
    </source>
</evidence>
<feature type="region of interest" description="Disordered" evidence="7">
    <location>
        <begin position="905"/>
        <end position="945"/>
    </location>
</feature>
<dbReference type="PROSITE" id="PS00108">
    <property type="entry name" value="PROTEIN_KINASE_ST"/>
    <property type="match status" value="1"/>
</dbReference>
<keyword evidence="2" id="KW-0808">Transferase</keyword>
<feature type="compositionally biased region" description="Polar residues" evidence="7">
    <location>
        <begin position="553"/>
        <end position="562"/>
    </location>
</feature>
<dbReference type="SUPFAM" id="SSF47769">
    <property type="entry name" value="SAM/Pointed domain"/>
    <property type="match status" value="1"/>
</dbReference>
<evidence type="ECO:0000313" key="10">
    <source>
        <dbReference type="Proteomes" id="UP000006310"/>
    </source>
</evidence>
<dbReference type="Gene3D" id="1.10.510.10">
    <property type="entry name" value="Transferase(Phosphotransferase) domain 1"/>
    <property type="match status" value="1"/>
</dbReference>
<feature type="compositionally biased region" description="Low complexity" evidence="7">
    <location>
        <begin position="449"/>
        <end position="463"/>
    </location>
</feature>
<keyword evidence="4" id="KW-0418">Kinase</keyword>
<evidence type="ECO:0000256" key="4">
    <source>
        <dbReference type="ARBA" id="ARBA00022777"/>
    </source>
</evidence>
<sequence>MPFLRKLGSVGHISTANGNPGSVPPSGQAPNANNGYGKRKLGQPQLEKDVRRNSSLAGTLTPQLNSPGTSRSNKTASLLSDDLTVYTFEDAQVGLTGGSRKSSSENSNNNNSNSLSFDKLILSWDPTDPKEWTLQRVISWLKFHEFPDSWVSTFMNNQLSGHNFIKLLVYDNFQIYEHLLPEGPLGSFTRFQLLLKQTMSKNVTNNHIRQRSNDKSAQKRRTYLTSSSTRSSSDSTKHINESTKSQVVDPGSRSASESAVPHTQGEKKPSKTPQSKTKGPSSLYRRSFISLRGYGAGTNTENIEDDKHANIKLNIPLKSFSNLNPSSNNSSAGTNGGKQSSAGGTSTHSPLSPSYPGIFRRHHKSSSSESSLRNAIFGSNHLNSSNNIPAQPNAITNTTDEGTDARPTYIHNNLYNQQHHGTRHTRNSSQPNPSAEPHHKRHSVSSDTLLSPRKLSTSSSASSGNAIDTSVLRPPRTEEKETLWGKFKRRSQIYAGYSPLTATSSPSTVSSNTLTPTGGTPSSNNGTSFSNGASTASNTNSSKPNSNLAPVSKPSSTYNGIATSLEEKKSLRGIPPKAIHQNKLKLNPAACPKRRILQKSNPNKEQRASKSPKAPNVLNNERNIDATKQPRKLHDFRVSDESNRYLKKYYPNTKNNDADNAYIFVTRDSKNFILLNVNKVRTSEELKSLIAKQLNFSSMKFSIHMTDFNNSLGSPIPDDVLSIFHQHKFGGTTKKFYIKDNSTPRNRSRAATLQNEPPHQLRSMGSKNSVLSRASSGVTDDVSIATSTSDLTSFDDHTGNDRRYPPTPSIYHDPGNTATPTNSNEEQDYWSIKQQILPELDSTPLNPTFSMKMPGRLKTNTRNDLEDNDDKTPTASTADEARYVASSSPIASSFQVLRKDETGEIDFNKRRESPYVNPELAPRREAPKPPTSNSPQKSTTQSKGLLWDDHTLEEVALGCQKSTEPVVTTTKTAVVQSDSESPSTERIVSSYTPGSTHVLVPQPYKGATEALRKKNSEDDISYNPVSNFLMKQRANRSNSTASTTSSVLRSNSVLLKRNASKRIVSSTSAADVFVENNINFDDAPELSDDNDSSSSDDIIWSTNNRTNTDQKMSIDKNESDSEKDNIGSDHDEHTIKTPSTTLTRKMTLRPSPEEVYENLERFFPRANLDKPIVEGIMSPTSPKSTANMIPEKLTCPSDEDIFVPTVPLKRQKAPKRTKTIRTIAHEASEARKSSLKLKRKNTKMWGTRMVEVTEKHMVSINKSKNSRGEYKEFAWMKGEMIGKGSFGAVYLCLNLTTGEMMAVKQVEVPKYSAQDQNILDTVEALRSEVSTLKDLDHLNIVQYLGFENDHDIYSLFLEYVGGGSVGSLIRLYGRFDEALIRFLTVQVLEGLAYLHSKGILHRDMKADNLLLDLDGVCKISDFGISRKSKDIYSNSDMTMRGTVFWMAPEMVDTKQGYSAKVDIWSLGCVVLEMFAGKRPWSNLEVVAAMFKIGKNKSAPPIPEDTLPLISQDGRQFLNACFEIDPDLRPTADKLLSHPFSSVYDSFDFKSTKLAQFIKSNDKINSSKLRVTSQESLKKDY</sequence>
<dbReference type="FunFam" id="3.30.200.20:FF:000387">
    <property type="entry name" value="Serine/threonine-protein kinase STE11"/>
    <property type="match status" value="1"/>
</dbReference>
<dbReference type="GO" id="GO:0030010">
    <property type="term" value="P:establishment of cell polarity"/>
    <property type="evidence" value="ECO:0007669"/>
    <property type="project" value="EnsemblFungi"/>
</dbReference>
<dbReference type="STRING" id="1071383.J7S4K1"/>
<feature type="region of interest" description="Disordered" evidence="7">
    <location>
        <begin position="1"/>
        <end position="51"/>
    </location>
</feature>
<protein>
    <recommendedName>
        <fullName evidence="8">Protein kinase domain-containing protein</fullName>
    </recommendedName>
</protein>
<dbReference type="PANTHER" id="PTHR48016">
    <property type="entry name" value="MAP KINASE KINASE KINASE SSK2-RELATED-RELATED"/>
    <property type="match status" value="1"/>
</dbReference>
<name>J7S4K1_HUIN7</name>
<dbReference type="GO" id="GO:0000196">
    <property type="term" value="P:cell integrity MAPK cascade"/>
    <property type="evidence" value="ECO:0007669"/>
    <property type="project" value="EnsemblFungi"/>
</dbReference>
<feature type="region of interest" description="Disordered" evidence="7">
    <location>
        <begin position="736"/>
        <end position="825"/>
    </location>
</feature>
<feature type="domain" description="Protein kinase" evidence="8">
    <location>
        <begin position="1275"/>
        <end position="1540"/>
    </location>
</feature>